<evidence type="ECO:0000256" key="1">
    <source>
        <dbReference type="SAM" id="MobiDB-lite"/>
    </source>
</evidence>
<reference evidence="2" key="1">
    <citation type="submission" date="2020-02" db="EMBL/GenBank/DDBJ databases">
        <authorList>
            <person name="Meier V. D."/>
        </authorList>
    </citation>
    <scope>NUCLEOTIDE SEQUENCE</scope>
    <source>
        <strain evidence="2">AVDCRST_MAG87</strain>
    </source>
</reference>
<proteinExistence type="predicted"/>
<gene>
    <name evidence="2" type="ORF">AVDCRST_MAG87-2962</name>
</gene>
<feature type="non-terminal residue" evidence="2">
    <location>
        <position position="68"/>
    </location>
</feature>
<feature type="non-terminal residue" evidence="2">
    <location>
        <position position="1"/>
    </location>
</feature>
<evidence type="ECO:0000313" key="2">
    <source>
        <dbReference type="EMBL" id="CAA9577083.1"/>
    </source>
</evidence>
<sequence>CSLPPRRWGWRRSGARAGSRLSRRSPRSSVSRPEPGCSGSSTSDIPRWSHPRAAAGPSTKSQPGWERG</sequence>
<dbReference type="AlphaFoldDB" id="A0A6J4VFH1"/>
<organism evidence="2">
    <name type="scientific">uncultured Thermomicrobiales bacterium</name>
    <dbReference type="NCBI Taxonomy" id="1645740"/>
    <lineage>
        <taxon>Bacteria</taxon>
        <taxon>Pseudomonadati</taxon>
        <taxon>Thermomicrobiota</taxon>
        <taxon>Thermomicrobia</taxon>
        <taxon>Thermomicrobiales</taxon>
        <taxon>environmental samples</taxon>
    </lineage>
</organism>
<accession>A0A6J4VFH1</accession>
<protein>
    <submittedName>
        <fullName evidence="2">Uncharacterized protein</fullName>
    </submittedName>
</protein>
<dbReference type="EMBL" id="CADCWJ010000657">
    <property type="protein sequence ID" value="CAA9577083.1"/>
    <property type="molecule type" value="Genomic_DNA"/>
</dbReference>
<name>A0A6J4VFH1_9BACT</name>
<feature type="region of interest" description="Disordered" evidence="1">
    <location>
        <begin position="1"/>
        <end position="68"/>
    </location>
</feature>